<keyword evidence="2" id="KW-1185">Reference proteome</keyword>
<dbReference type="Proteomes" id="UP000821837">
    <property type="component" value="Unassembled WGS sequence"/>
</dbReference>
<dbReference type="AlphaFoldDB" id="A0A9D4YRD5"/>
<name>A0A9D4YRD5_RHISA</name>
<protein>
    <submittedName>
        <fullName evidence="1">Uncharacterized protein</fullName>
    </submittedName>
</protein>
<proteinExistence type="predicted"/>
<reference evidence="1" key="2">
    <citation type="submission" date="2021-09" db="EMBL/GenBank/DDBJ databases">
        <authorList>
            <person name="Jia N."/>
            <person name="Wang J."/>
            <person name="Shi W."/>
            <person name="Du L."/>
            <person name="Sun Y."/>
            <person name="Zhan W."/>
            <person name="Jiang J."/>
            <person name="Wang Q."/>
            <person name="Zhang B."/>
            <person name="Ji P."/>
            <person name="Sakyi L.B."/>
            <person name="Cui X."/>
            <person name="Yuan T."/>
            <person name="Jiang B."/>
            <person name="Yang W."/>
            <person name="Lam T.T.-Y."/>
            <person name="Chang Q."/>
            <person name="Ding S."/>
            <person name="Wang X."/>
            <person name="Zhu J."/>
            <person name="Ruan X."/>
            <person name="Zhao L."/>
            <person name="Wei J."/>
            <person name="Que T."/>
            <person name="Du C."/>
            <person name="Cheng J."/>
            <person name="Dai P."/>
            <person name="Han X."/>
            <person name="Huang E."/>
            <person name="Gao Y."/>
            <person name="Liu J."/>
            <person name="Shao H."/>
            <person name="Ye R."/>
            <person name="Li L."/>
            <person name="Wei W."/>
            <person name="Wang X."/>
            <person name="Wang C."/>
            <person name="Huo Q."/>
            <person name="Li W."/>
            <person name="Guo W."/>
            <person name="Chen H."/>
            <person name="Chen S."/>
            <person name="Zhou L."/>
            <person name="Zhou L."/>
            <person name="Ni X."/>
            <person name="Tian J."/>
            <person name="Zhou Y."/>
            <person name="Sheng Y."/>
            <person name="Liu T."/>
            <person name="Pan Y."/>
            <person name="Xia L."/>
            <person name="Li J."/>
            <person name="Zhao F."/>
            <person name="Cao W."/>
        </authorList>
    </citation>
    <scope>NUCLEOTIDE SEQUENCE</scope>
    <source>
        <strain evidence="1">Rsan-2018</strain>
        <tissue evidence="1">Larvae</tissue>
    </source>
</reference>
<evidence type="ECO:0000313" key="2">
    <source>
        <dbReference type="Proteomes" id="UP000821837"/>
    </source>
</evidence>
<accession>A0A9D4YRD5</accession>
<gene>
    <name evidence="1" type="ORF">HPB52_025505</name>
</gene>
<organism evidence="1 2">
    <name type="scientific">Rhipicephalus sanguineus</name>
    <name type="common">Brown dog tick</name>
    <name type="synonym">Ixodes sanguineus</name>
    <dbReference type="NCBI Taxonomy" id="34632"/>
    <lineage>
        <taxon>Eukaryota</taxon>
        <taxon>Metazoa</taxon>
        <taxon>Ecdysozoa</taxon>
        <taxon>Arthropoda</taxon>
        <taxon>Chelicerata</taxon>
        <taxon>Arachnida</taxon>
        <taxon>Acari</taxon>
        <taxon>Parasitiformes</taxon>
        <taxon>Ixodida</taxon>
        <taxon>Ixodoidea</taxon>
        <taxon>Ixodidae</taxon>
        <taxon>Rhipicephalinae</taxon>
        <taxon>Rhipicephalus</taxon>
        <taxon>Rhipicephalus</taxon>
    </lineage>
</organism>
<comment type="caution">
    <text evidence="1">The sequence shown here is derived from an EMBL/GenBank/DDBJ whole genome shotgun (WGS) entry which is preliminary data.</text>
</comment>
<sequence length="112" mass="12642">MKPKQGLIVRDFTNHQVARAVAAACGNNEVCRDEDILIRLRNGSNIIIASMPQKEAANRLRRITKLTLVIKSYEVNTYVATRTGWFAESSTASTRAHHLRSSWRIFESARKG</sequence>
<evidence type="ECO:0000313" key="1">
    <source>
        <dbReference type="EMBL" id="KAH7985632.1"/>
    </source>
</evidence>
<dbReference type="EMBL" id="JABSTV010000800">
    <property type="protein sequence ID" value="KAH7985632.1"/>
    <property type="molecule type" value="Genomic_DNA"/>
</dbReference>
<reference evidence="1" key="1">
    <citation type="journal article" date="2020" name="Cell">
        <title>Large-Scale Comparative Analyses of Tick Genomes Elucidate Their Genetic Diversity and Vector Capacities.</title>
        <authorList>
            <consortium name="Tick Genome and Microbiome Consortium (TIGMIC)"/>
            <person name="Jia N."/>
            <person name="Wang J."/>
            <person name="Shi W."/>
            <person name="Du L."/>
            <person name="Sun Y."/>
            <person name="Zhan W."/>
            <person name="Jiang J.F."/>
            <person name="Wang Q."/>
            <person name="Zhang B."/>
            <person name="Ji P."/>
            <person name="Bell-Sakyi L."/>
            <person name="Cui X.M."/>
            <person name="Yuan T.T."/>
            <person name="Jiang B.G."/>
            <person name="Yang W.F."/>
            <person name="Lam T.T."/>
            <person name="Chang Q.C."/>
            <person name="Ding S.J."/>
            <person name="Wang X.J."/>
            <person name="Zhu J.G."/>
            <person name="Ruan X.D."/>
            <person name="Zhao L."/>
            <person name="Wei J.T."/>
            <person name="Ye R.Z."/>
            <person name="Que T.C."/>
            <person name="Du C.H."/>
            <person name="Zhou Y.H."/>
            <person name="Cheng J.X."/>
            <person name="Dai P.F."/>
            <person name="Guo W.B."/>
            <person name="Han X.H."/>
            <person name="Huang E.J."/>
            <person name="Li L.F."/>
            <person name="Wei W."/>
            <person name="Gao Y.C."/>
            <person name="Liu J.Z."/>
            <person name="Shao H.Z."/>
            <person name="Wang X."/>
            <person name="Wang C.C."/>
            <person name="Yang T.C."/>
            <person name="Huo Q.B."/>
            <person name="Li W."/>
            <person name="Chen H.Y."/>
            <person name="Chen S.E."/>
            <person name="Zhou L.G."/>
            <person name="Ni X.B."/>
            <person name="Tian J.H."/>
            <person name="Sheng Y."/>
            <person name="Liu T."/>
            <person name="Pan Y.S."/>
            <person name="Xia L.Y."/>
            <person name="Li J."/>
            <person name="Zhao F."/>
            <person name="Cao W.C."/>
        </authorList>
    </citation>
    <scope>NUCLEOTIDE SEQUENCE</scope>
    <source>
        <strain evidence="1">Rsan-2018</strain>
    </source>
</reference>